<dbReference type="PANTHER" id="PTHR43065">
    <property type="entry name" value="SENSOR HISTIDINE KINASE"/>
    <property type="match status" value="1"/>
</dbReference>
<dbReference type="EMBL" id="CP104694">
    <property type="protein sequence ID" value="UXI70619.1"/>
    <property type="molecule type" value="Genomic_DNA"/>
</dbReference>
<name>A0ABY6BL47_9GAMM</name>
<keyword evidence="5" id="KW-0067">ATP-binding</keyword>
<dbReference type="InterPro" id="IPR004358">
    <property type="entry name" value="Sig_transdc_His_kin-like_C"/>
</dbReference>
<dbReference type="Pfam" id="PF00512">
    <property type="entry name" value="HisKA"/>
    <property type="match status" value="1"/>
</dbReference>
<dbReference type="Proteomes" id="UP001064632">
    <property type="component" value="Chromosome"/>
</dbReference>
<dbReference type="PANTHER" id="PTHR43065:SF50">
    <property type="entry name" value="HISTIDINE KINASE"/>
    <property type="match status" value="1"/>
</dbReference>
<dbReference type="EC" id="2.7.13.3" evidence="2"/>
<dbReference type="SMART" id="SM00388">
    <property type="entry name" value="HisKA"/>
    <property type="match status" value="1"/>
</dbReference>
<keyword evidence="3" id="KW-0597">Phosphoprotein</keyword>
<evidence type="ECO:0000259" key="4">
    <source>
        <dbReference type="PROSITE" id="PS50109"/>
    </source>
</evidence>
<reference evidence="5" key="1">
    <citation type="submission" date="2022-09" db="EMBL/GenBank/DDBJ databases">
        <title>Tahibacter sp. nov., isolated from a fresh water.</title>
        <authorList>
            <person name="Baek J.H."/>
            <person name="Lee J.K."/>
            <person name="Kim J.M."/>
            <person name="Jeon C.O."/>
        </authorList>
    </citation>
    <scope>NUCLEOTIDE SEQUENCE</scope>
    <source>
        <strain evidence="5">W38</strain>
    </source>
</reference>
<dbReference type="SUPFAM" id="SSF47384">
    <property type="entry name" value="Homodimeric domain of signal transducing histidine kinase"/>
    <property type="match status" value="1"/>
</dbReference>
<protein>
    <recommendedName>
        <fullName evidence="2">histidine kinase</fullName>
        <ecNumber evidence="2">2.7.13.3</ecNumber>
    </recommendedName>
</protein>
<dbReference type="Gene3D" id="1.10.287.130">
    <property type="match status" value="1"/>
</dbReference>
<keyword evidence="6" id="KW-1185">Reference proteome</keyword>
<dbReference type="InterPro" id="IPR036097">
    <property type="entry name" value="HisK_dim/P_sf"/>
</dbReference>
<dbReference type="InterPro" id="IPR003594">
    <property type="entry name" value="HATPase_dom"/>
</dbReference>
<dbReference type="PROSITE" id="PS50109">
    <property type="entry name" value="HIS_KIN"/>
    <property type="match status" value="1"/>
</dbReference>
<dbReference type="PRINTS" id="PR00344">
    <property type="entry name" value="BCTRLSENSOR"/>
</dbReference>
<dbReference type="Pfam" id="PF02518">
    <property type="entry name" value="HATPase_c"/>
    <property type="match status" value="1"/>
</dbReference>
<dbReference type="CDD" id="cd00082">
    <property type="entry name" value="HisKA"/>
    <property type="match status" value="1"/>
</dbReference>
<dbReference type="SMART" id="SM00387">
    <property type="entry name" value="HATPase_c"/>
    <property type="match status" value="1"/>
</dbReference>
<organism evidence="5 6">
    <name type="scientific">Tahibacter amnicola</name>
    <dbReference type="NCBI Taxonomy" id="2976241"/>
    <lineage>
        <taxon>Bacteria</taxon>
        <taxon>Pseudomonadati</taxon>
        <taxon>Pseudomonadota</taxon>
        <taxon>Gammaproteobacteria</taxon>
        <taxon>Lysobacterales</taxon>
        <taxon>Rhodanobacteraceae</taxon>
        <taxon>Tahibacter</taxon>
    </lineage>
</organism>
<accession>A0ABY6BL47</accession>
<evidence type="ECO:0000256" key="1">
    <source>
        <dbReference type="ARBA" id="ARBA00000085"/>
    </source>
</evidence>
<dbReference type="InterPro" id="IPR005467">
    <property type="entry name" value="His_kinase_dom"/>
</dbReference>
<proteinExistence type="predicted"/>
<sequence>MASVGQLAAGIAHEINNPMAFVSANLGVLQRYLQSIFGILRAYERLKQVLGAGHPEVERINELEEKESLPYIRKDLTTLMPETLDGVSRVEKIVKDLKDYSMVNEAEWQKIDIHAAIESTLNVLSHRLNEKAEVIREYGTLPEIECVAFQIKQVLLNILVNATQALEGRGRITIRTGREGDQIWFSITDTGFGIEPEHLNRVFEPFFTTRPVGQGTGLGLSVSYNIVKSHGGTIDVESTPLNGATFTVRLPIRPERGEPAIS</sequence>
<comment type="catalytic activity">
    <reaction evidence="1">
        <text>ATP + protein L-histidine = ADP + protein N-phospho-L-histidine.</text>
        <dbReference type="EC" id="2.7.13.3"/>
    </reaction>
</comment>
<dbReference type="InterPro" id="IPR003661">
    <property type="entry name" value="HisK_dim/P_dom"/>
</dbReference>
<evidence type="ECO:0000313" key="6">
    <source>
        <dbReference type="Proteomes" id="UP001064632"/>
    </source>
</evidence>
<evidence type="ECO:0000313" key="5">
    <source>
        <dbReference type="EMBL" id="UXI70619.1"/>
    </source>
</evidence>
<keyword evidence="5" id="KW-0547">Nucleotide-binding</keyword>
<evidence type="ECO:0000256" key="3">
    <source>
        <dbReference type="ARBA" id="ARBA00022553"/>
    </source>
</evidence>
<dbReference type="SUPFAM" id="SSF55874">
    <property type="entry name" value="ATPase domain of HSP90 chaperone/DNA topoisomerase II/histidine kinase"/>
    <property type="match status" value="1"/>
</dbReference>
<dbReference type="GO" id="GO:0005524">
    <property type="term" value="F:ATP binding"/>
    <property type="evidence" value="ECO:0007669"/>
    <property type="project" value="UniProtKB-KW"/>
</dbReference>
<gene>
    <name evidence="5" type="ORF">N4264_02770</name>
</gene>
<feature type="domain" description="Histidine kinase" evidence="4">
    <location>
        <begin position="10"/>
        <end position="254"/>
    </location>
</feature>
<dbReference type="Gene3D" id="3.30.565.10">
    <property type="entry name" value="Histidine kinase-like ATPase, C-terminal domain"/>
    <property type="match status" value="1"/>
</dbReference>
<evidence type="ECO:0000256" key="2">
    <source>
        <dbReference type="ARBA" id="ARBA00012438"/>
    </source>
</evidence>
<dbReference type="InterPro" id="IPR036890">
    <property type="entry name" value="HATPase_C_sf"/>
</dbReference>